<dbReference type="GeneID" id="66069240"/>
<dbReference type="RefSeq" id="XP_043014666.1">
    <property type="nucleotide sequence ID" value="XM_043145966.1"/>
</dbReference>
<gene>
    <name evidence="1" type="ORF">E1B28_000164</name>
</gene>
<dbReference type="EMBL" id="CM032181">
    <property type="protein sequence ID" value="KAG7098196.1"/>
    <property type="molecule type" value="Genomic_DNA"/>
</dbReference>
<accession>A0A9P7V0P4</accession>
<name>A0A9P7V0P4_9AGAR</name>
<evidence type="ECO:0000313" key="1">
    <source>
        <dbReference type="EMBL" id="KAG7098196.1"/>
    </source>
</evidence>
<reference evidence="1" key="1">
    <citation type="journal article" date="2021" name="Genome Biol. Evol.">
        <title>The assembled and annotated genome of the fairy-ring fungus Marasmius oreades.</title>
        <authorList>
            <person name="Hiltunen M."/>
            <person name="Ament-Velasquez S.L."/>
            <person name="Johannesson H."/>
        </authorList>
    </citation>
    <scope>NUCLEOTIDE SEQUENCE</scope>
    <source>
        <strain evidence="1">03SP1</strain>
    </source>
</reference>
<evidence type="ECO:0000313" key="2">
    <source>
        <dbReference type="Proteomes" id="UP001049176"/>
    </source>
</evidence>
<sequence length="266" mass="29428">MPLLPETATSGLLSCLSSGDIRVYGRTCKDARGQVDAYWKRALNISRLLLPFFTDHKARDFRIIQAATGALISGSTALQFFARTRYPDSDLDVYVEHRFALELLSFLEAIGYTFVSTEQPPNKHLPDLRVIVERAASIMAGHIVAGYTPGTGIAGVYNMRKADKVIQVITATESPMDIILNFHSTVVMNAISYSHAYSLYPSATFNHSLSLVSYCGESVGRNEGAEIARKKYISRGWKMVEHDGSPWNPNSVIELNPMENIFPSSS</sequence>
<dbReference type="AlphaFoldDB" id="A0A9P7V0P4"/>
<organism evidence="1 2">
    <name type="scientific">Marasmius oreades</name>
    <name type="common">fairy-ring Marasmius</name>
    <dbReference type="NCBI Taxonomy" id="181124"/>
    <lineage>
        <taxon>Eukaryota</taxon>
        <taxon>Fungi</taxon>
        <taxon>Dikarya</taxon>
        <taxon>Basidiomycota</taxon>
        <taxon>Agaricomycotina</taxon>
        <taxon>Agaricomycetes</taxon>
        <taxon>Agaricomycetidae</taxon>
        <taxon>Agaricales</taxon>
        <taxon>Marasmiineae</taxon>
        <taxon>Marasmiaceae</taxon>
        <taxon>Marasmius</taxon>
    </lineage>
</organism>
<dbReference type="OrthoDB" id="3041043at2759"/>
<keyword evidence="2" id="KW-1185">Reference proteome</keyword>
<protein>
    <submittedName>
        <fullName evidence="1">Uncharacterized protein</fullName>
    </submittedName>
</protein>
<proteinExistence type="predicted"/>
<dbReference type="KEGG" id="more:E1B28_000164"/>
<dbReference type="Proteomes" id="UP001049176">
    <property type="component" value="Chromosome 1"/>
</dbReference>
<comment type="caution">
    <text evidence="1">The sequence shown here is derived from an EMBL/GenBank/DDBJ whole genome shotgun (WGS) entry which is preliminary data.</text>
</comment>